<dbReference type="AlphaFoldDB" id="A0AAW1HF01"/>
<protein>
    <submittedName>
        <fullName evidence="1">Uncharacterized protein</fullName>
    </submittedName>
</protein>
<evidence type="ECO:0000313" key="2">
    <source>
        <dbReference type="Proteomes" id="UP001458880"/>
    </source>
</evidence>
<name>A0AAW1HF01_POPJA</name>
<sequence>MSKKFASPLCLGFAAIKSHLKVSPAKIRFAVNYARNTLCTILFSPEDLQSVKFCRSIDAVAFYEAHLSTYSVLTFMTRYTMANCCGTFILCKLPSWINGRTLHLDPATEHFASILFTDAFCFIPRSTNALDSAPKRSAKWFSLFYTFSMLDAVMNGVMYYARKYFF</sequence>
<evidence type="ECO:0000313" key="1">
    <source>
        <dbReference type="EMBL" id="KAK9674716.1"/>
    </source>
</evidence>
<organism evidence="1 2">
    <name type="scientific">Popillia japonica</name>
    <name type="common">Japanese beetle</name>
    <dbReference type="NCBI Taxonomy" id="7064"/>
    <lineage>
        <taxon>Eukaryota</taxon>
        <taxon>Metazoa</taxon>
        <taxon>Ecdysozoa</taxon>
        <taxon>Arthropoda</taxon>
        <taxon>Hexapoda</taxon>
        <taxon>Insecta</taxon>
        <taxon>Pterygota</taxon>
        <taxon>Neoptera</taxon>
        <taxon>Endopterygota</taxon>
        <taxon>Coleoptera</taxon>
        <taxon>Polyphaga</taxon>
        <taxon>Scarabaeiformia</taxon>
        <taxon>Scarabaeidae</taxon>
        <taxon>Rutelinae</taxon>
        <taxon>Popillia</taxon>
    </lineage>
</organism>
<dbReference type="Proteomes" id="UP001458880">
    <property type="component" value="Unassembled WGS sequence"/>
</dbReference>
<accession>A0AAW1HF01</accession>
<gene>
    <name evidence="1" type="ORF">QE152_g40911</name>
</gene>
<proteinExistence type="predicted"/>
<dbReference type="EMBL" id="JASPKY010001611">
    <property type="protein sequence ID" value="KAK9674716.1"/>
    <property type="molecule type" value="Genomic_DNA"/>
</dbReference>
<reference evidence="1 2" key="1">
    <citation type="journal article" date="2024" name="BMC Genomics">
        <title>De novo assembly and annotation of Popillia japonica's genome with initial clues to its potential as an invasive pest.</title>
        <authorList>
            <person name="Cucini C."/>
            <person name="Boschi S."/>
            <person name="Funari R."/>
            <person name="Cardaioli E."/>
            <person name="Iannotti N."/>
            <person name="Marturano G."/>
            <person name="Paoli F."/>
            <person name="Bruttini M."/>
            <person name="Carapelli A."/>
            <person name="Frati F."/>
            <person name="Nardi F."/>
        </authorList>
    </citation>
    <scope>NUCLEOTIDE SEQUENCE [LARGE SCALE GENOMIC DNA]</scope>
    <source>
        <strain evidence="1">DMR45628</strain>
    </source>
</reference>
<comment type="caution">
    <text evidence="1">The sequence shown here is derived from an EMBL/GenBank/DDBJ whole genome shotgun (WGS) entry which is preliminary data.</text>
</comment>
<keyword evidence="2" id="KW-1185">Reference proteome</keyword>